<dbReference type="PANTHER" id="PTHR35046">
    <property type="entry name" value="ZINC KNUCKLE (CCHC-TYPE) FAMILY PROTEIN"/>
    <property type="match status" value="1"/>
</dbReference>
<keyword evidence="4" id="KW-1185">Reference proteome</keyword>
<sequence length="407" mass="45702">MSRKLVEHLKLRAEKHPKPYAIGWIQKGPKASVTEVCKVPVSIGQYYRDEVPCDVVEMDVGHVLLGRPWQFDVDITYMGHDNVCVFNCNGRKIAMVPKRCSNGSSTKTTVKEQSLVSLVMSITDLEAEIKEAQEVHVVVVRALVIEDKEEQKIVVSEKRDPPDPPLSLTATNRRRDGDDDEELEIVCEIEEVDEEVKAFKNASVPTSAQASFSYIFAASESLQHSVCLPHYTRNRPSYPPWSMDSRSSKAILQVFRYLPPHSVLEVNLLNFNSCNIENAVSKHEDGQTNLELGEMFRYLPPHSVLEVNSLDFSSCNIENAVSKHEDGQMNLELGESEWKYYICGIREQCDAGLKLEIYVLPLLMANGSHHTHPSHHPPPPSPQPHPINCVHSESATPSPINEHVAPQ</sequence>
<proteinExistence type="predicted"/>
<gene>
    <name evidence="3" type="ORF">LWI29_008384</name>
</gene>
<feature type="domain" description="Phytocyanin" evidence="2">
    <location>
        <begin position="296"/>
        <end position="352"/>
    </location>
</feature>
<dbReference type="EMBL" id="JAUESC010000002">
    <property type="protein sequence ID" value="KAK0603761.1"/>
    <property type="molecule type" value="Genomic_DNA"/>
</dbReference>
<dbReference type="SUPFAM" id="SSF49503">
    <property type="entry name" value="Cupredoxins"/>
    <property type="match status" value="1"/>
</dbReference>
<evidence type="ECO:0000256" key="1">
    <source>
        <dbReference type="SAM" id="MobiDB-lite"/>
    </source>
</evidence>
<evidence type="ECO:0000313" key="3">
    <source>
        <dbReference type="EMBL" id="KAK0603761.1"/>
    </source>
</evidence>
<organism evidence="3 4">
    <name type="scientific">Acer saccharum</name>
    <name type="common">Sugar maple</name>
    <dbReference type="NCBI Taxonomy" id="4024"/>
    <lineage>
        <taxon>Eukaryota</taxon>
        <taxon>Viridiplantae</taxon>
        <taxon>Streptophyta</taxon>
        <taxon>Embryophyta</taxon>
        <taxon>Tracheophyta</taxon>
        <taxon>Spermatophyta</taxon>
        <taxon>Magnoliopsida</taxon>
        <taxon>eudicotyledons</taxon>
        <taxon>Gunneridae</taxon>
        <taxon>Pentapetalae</taxon>
        <taxon>rosids</taxon>
        <taxon>malvids</taxon>
        <taxon>Sapindales</taxon>
        <taxon>Sapindaceae</taxon>
        <taxon>Hippocastanoideae</taxon>
        <taxon>Acereae</taxon>
        <taxon>Acer</taxon>
    </lineage>
</organism>
<name>A0AA39W6S6_ACESA</name>
<comment type="caution">
    <text evidence="3">The sequence shown here is derived from an EMBL/GenBank/DDBJ whole genome shotgun (WGS) entry which is preliminary data.</text>
</comment>
<dbReference type="Proteomes" id="UP001168877">
    <property type="component" value="Unassembled WGS sequence"/>
</dbReference>
<dbReference type="Gene3D" id="2.60.40.420">
    <property type="entry name" value="Cupredoxins - blue copper proteins"/>
    <property type="match status" value="1"/>
</dbReference>
<dbReference type="Pfam" id="PF02298">
    <property type="entry name" value="Cu_bind_like"/>
    <property type="match status" value="1"/>
</dbReference>
<evidence type="ECO:0000313" key="4">
    <source>
        <dbReference type="Proteomes" id="UP001168877"/>
    </source>
</evidence>
<feature type="compositionally biased region" description="Pro residues" evidence="1">
    <location>
        <begin position="376"/>
        <end position="385"/>
    </location>
</feature>
<dbReference type="InterPro" id="IPR008972">
    <property type="entry name" value="Cupredoxin"/>
</dbReference>
<accession>A0AA39W6S6</accession>
<reference evidence="3" key="2">
    <citation type="submission" date="2023-06" db="EMBL/GenBank/DDBJ databases">
        <authorList>
            <person name="Swenson N.G."/>
            <person name="Wegrzyn J.L."/>
            <person name="Mcevoy S.L."/>
        </authorList>
    </citation>
    <scope>NUCLEOTIDE SEQUENCE</scope>
    <source>
        <strain evidence="3">NS2018</strain>
        <tissue evidence="3">Leaf</tissue>
    </source>
</reference>
<dbReference type="InterPro" id="IPR003245">
    <property type="entry name" value="Phytocyanin_dom"/>
</dbReference>
<reference evidence="3" key="1">
    <citation type="journal article" date="2022" name="Plant J.">
        <title>Strategies of tolerance reflected in two North American maple genomes.</title>
        <authorList>
            <person name="McEvoy S.L."/>
            <person name="Sezen U.U."/>
            <person name="Trouern-Trend A."/>
            <person name="McMahon S.M."/>
            <person name="Schaberg P.G."/>
            <person name="Yang J."/>
            <person name="Wegrzyn J.L."/>
            <person name="Swenson N.G."/>
        </authorList>
    </citation>
    <scope>NUCLEOTIDE SEQUENCE</scope>
    <source>
        <strain evidence="3">NS2018</strain>
    </source>
</reference>
<protein>
    <recommendedName>
        <fullName evidence="2">Phytocyanin domain-containing protein</fullName>
    </recommendedName>
</protein>
<dbReference type="PANTHER" id="PTHR35046:SF9">
    <property type="entry name" value="RNA-DIRECTED DNA POLYMERASE"/>
    <property type="match status" value="1"/>
</dbReference>
<dbReference type="GO" id="GO:0009055">
    <property type="term" value="F:electron transfer activity"/>
    <property type="evidence" value="ECO:0007669"/>
    <property type="project" value="InterPro"/>
</dbReference>
<evidence type="ECO:0000259" key="2">
    <source>
        <dbReference type="Pfam" id="PF02298"/>
    </source>
</evidence>
<dbReference type="CDD" id="cd00303">
    <property type="entry name" value="retropepsin_like"/>
    <property type="match status" value="1"/>
</dbReference>
<feature type="region of interest" description="Disordered" evidence="1">
    <location>
        <begin position="368"/>
        <end position="407"/>
    </location>
</feature>
<dbReference type="AlphaFoldDB" id="A0AA39W6S6"/>
<feature type="region of interest" description="Disordered" evidence="1">
    <location>
        <begin position="154"/>
        <end position="180"/>
    </location>
</feature>